<proteinExistence type="predicted"/>
<organism evidence="1">
    <name type="scientific">Anguilla anguilla</name>
    <name type="common">European freshwater eel</name>
    <name type="synonym">Muraena anguilla</name>
    <dbReference type="NCBI Taxonomy" id="7936"/>
    <lineage>
        <taxon>Eukaryota</taxon>
        <taxon>Metazoa</taxon>
        <taxon>Chordata</taxon>
        <taxon>Craniata</taxon>
        <taxon>Vertebrata</taxon>
        <taxon>Euteleostomi</taxon>
        <taxon>Actinopterygii</taxon>
        <taxon>Neopterygii</taxon>
        <taxon>Teleostei</taxon>
        <taxon>Anguilliformes</taxon>
        <taxon>Anguillidae</taxon>
        <taxon>Anguilla</taxon>
    </lineage>
</organism>
<reference evidence="1" key="2">
    <citation type="journal article" date="2015" name="Fish Shellfish Immunol.">
        <title>Early steps in the European eel (Anguilla anguilla)-Vibrio vulnificus interaction in the gills: Role of the RtxA13 toxin.</title>
        <authorList>
            <person name="Callol A."/>
            <person name="Pajuelo D."/>
            <person name="Ebbesson L."/>
            <person name="Teles M."/>
            <person name="MacKenzie S."/>
            <person name="Amaro C."/>
        </authorList>
    </citation>
    <scope>NUCLEOTIDE SEQUENCE</scope>
</reference>
<reference evidence="1" key="1">
    <citation type="submission" date="2014-11" db="EMBL/GenBank/DDBJ databases">
        <authorList>
            <person name="Amaro Gonzalez C."/>
        </authorList>
    </citation>
    <scope>NUCLEOTIDE SEQUENCE</scope>
</reference>
<name>A0A0E9RHW2_ANGAN</name>
<evidence type="ECO:0000313" key="1">
    <source>
        <dbReference type="EMBL" id="JAH27923.1"/>
    </source>
</evidence>
<accession>A0A0E9RHW2</accession>
<dbReference type="EMBL" id="GBXM01080654">
    <property type="protein sequence ID" value="JAH27923.1"/>
    <property type="molecule type" value="Transcribed_RNA"/>
</dbReference>
<protein>
    <submittedName>
        <fullName evidence="1">Uncharacterized protein</fullName>
    </submittedName>
</protein>
<sequence>MTFSTNNRCECANSDTNNIFPVGQMVEL</sequence>
<dbReference type="AlphaFoldDB" id="A0A0E9RHW2"/>